<dbReference type="eggNOG" id="ENOG502Z93E">
    <property type="taxonomic scope" value="Bacteria"/>
</dbReference>
<evidence type="ECO:0000313" key="3">
    <source>
        <dbReference type="Proteomes" id="UP000008641"/>
    </source>
</evidence>
<keyword evidence="3" id="KW-1185">Reference proteome</keyword>
<feature type="transmembrane region" description="Helical" evidence="1">
    <location>
        <begin position="7"/>
        <end position="22"/>
    </location>
</feature>
<protein>
    <recommendedName>
        <fullName evidence="4">DUF2892 domain-containing protein</fullName>
    </recommendedName>
</protein>
<evidence type="ECO:0000256" key="1">
    <source>
        <dbReference type="SAM" id="Phobius"/>
    </source>
</evidence>
<dbReference type="EMBL" id="CP002455">
    <property type="protein sequence ID" value="ADX68209.1"/>
    <property type="molecule type" value="Genomic_DNA"/>
</dbReference>
<dbReference type="HOGENOM" id="CLU_121366_0_0_10"/>
<gene>
    <name evidence="2" type="ordered locus">Weevi_1509</name>
</gene>
<name>F0NYS8_WEEVC</name>
<reference evidence="2 3" key="1">
    <citation type="journal article" date="2011" name="Stand. Genomic Sci.">
        <title>Complete genome sequence of Weeksella virosa type strain (9751).</title>
        <authorList>
            <person name="Lang E."/>
            <person name="Teshima H."/>
            <person name="Lucas S."/>
            <person name="Lapidus A."/>
            <person name="Hammon N."/>
            <person name="Deshpande S."/>
            <person name="Nolan M."/>
            <person name="Cheng J.F."/>
            <person name="Pitluck S."/>
            <person name="Liolios K."/>
            <person name="Pagani I."/>
            <person name="Mikhailova N."/>
            <person name="Ivanova N."/>
            <person name="Mavromatis K."/>
            <person name="Pati A."/>
            <person name="Tapia R."/>
            <person name="Han C."/>
            <person name="Goodwin L."/>
            <person name="Chen A."/>
            <person name="Palaniappan K."/>
            <person name="Land M."/>
            <person name="Hauser L."/>
            <person name="Chang Y.J."/>
            <person name="Jeffries C.D."/>
            <person name="Brambilla E.M."/>
            <person name="Kopitz M."/>
            <person name="Rohde M."/>
            <person name="Goker M."/>
            <person name="Tindall B.J."/>
            <person name="Detter J.C."/>
            <person name="Woyke T."/>
            <person name="Bristow J."/>
            <person name="Eisen J.A."/>
            <person name="Markowitz V."/>
            <person name="Hugenholtz P."/>
            <person name="Klenk H.P."/>
            <person name="Kyrpides N.C."/>
        </authorList>
    </citation>
    <scope>NUCLEOTIDE SEQUENCE [LARGE SCALE GENOMIC DNA]</scope>
    <source>
        <strain evidence="3">ATCC 43766 / DSM 16922 / JCM 21250 / NBRC 16016 / NCTC 11634 / CL345/78</strain>
    </source>
</reference>
<dbReference type="Proteomes" id="UP000008641">
    <property type="component" value="Chromosome"/>
</dbReference>
<sequence length="189" mass="22437">MNKYLKLVLAGILIISGIYLFTDRAYGWGFIMLFLAIFPIVFYFRNENIIMAFWFMRKQEVEKAKKWLNRITNQETQLIRKQWGYFNYMKGITEAEDNIAVSEKYMRNALDYGLSFKHDRAMANLSLAGAAMAKGRRKEAEIYLKEAKRLDDKNMFTDHIKMMQGQMKKFNFNPGQLQNPNMRHRGKKF</sequence>
<evidence type="ECO:0008006" key="4">
    <source>
        <dbReference type="Google" id="ProtNLM"/>
    </source>
</evidence>
<dbReference type="RefSeq" id="WP_013598598.1">
    <property type="nucleotide sequence ID" value="NC_015144.1"/>
</dbReference>
<dbReference type="SUPFAM" id="SSF81901">
    <property type="entry name" value="HCP-like"/>
    <property type="match status" value="1"/>
</dbReference>
<proteinExistence type="predicted"/>
<keyword evidence="1" id="KW-0812">Transmembrane</keyword>
<keyword evidence="1" id="KW-1133">Transmembrane helix</keyword>
<dbReference type="OrthoDB" id="1119469at2"/>
<dbReference type="KEGG" id="wvi:Weevi_1509"/>
<keyword evidence="1" id="KW-0472">Membrane</keyword>
<organism evidence="2 3">
    <name type="scientific">Weeksella virosa (strain ATCC 43766 / DSM 16922 / JCM 21250 / CCUG 30538 / CDC 9751 / IAM 14551 / NBRC 16016 / NCTC 11634 / CL345/78)</name>
    <dbReference type="NCBI Taxonomy" id="865938"/>
    <lineage>
        <taxon>Bacteria</taxon>
        <taxon>Pseudomonadati</taxon>
        <taxon>Bacteroidota</taxon>
        <taxon>Flavobacteriia</taxon>
        <taxon>Flavobacteriales</taxon>
        <taxon>Weeksellaceae</taxon>
        <taxon>Weeksella</taxon>
    </lineage>
</organism>
<dbReference type="AlphaFoldDB" id="F0NYS8"/>
<dbReference type="STRING" id="865938.Weevi_1509"/>
<reference evidence="3" key="2">
    <citation type="journal article" date="2011" name="Stand. Genomic Sci.">
        <title>Complete genome sequence of Weeksella virosa type strain (9751T).</title>
        <authorList>
            <person name="Lang E."/>
            <person name="Teshima H."/>
            <person name="Lucas S."/>
            <person name="Lapidus A."/>
            <person name="Hammon N."/>
            <person name="Deshpande S."/>
            <person name="Nolan M."/>
            <person name="Cheng J."/>
            <person name="Pitluck S."/>
            <person name="Liolios K."/>
            <person name="Pagani I."/>
            <person name="Mikhailova N."/>
            <person name="Ivanova N."/>
            <person name="Mavromatis K."/>
            <person name="Pati A."/>
            <person name="Tapia R."/>
            <person name="Han C."/>
            <person name="Goodwin L."/>
            <person name="Chen A."/>
            <person name="Palaniappan K."/>
            <person name="Land M."/>
            <person name="Hauser L."/>
            <person name="Chang Y."/>
            <person name="Jeffries C."/>
            <person name="Brambilla E."/>
            <person name="Kopitz M."/>
            <person name="Rohde M."/>
            <person name="Goker M."/>
            <person name="Tindall B."/>
            <person name="Detter J."/>
            <person name="Woyke T."/>
            <person name="Bristow J."/>
            <person name="Eisen J."/>
            <person name="Markowitz V."/>
            <person name="Hugenholtz P."/>
            <person name="Klenk H."/>
            <person name="Kyrpides N."/>
        </authorList>
    </citation>
    <scope>NUCLEOTIDE SEQUENCE [LARGE SCALE GENOMIC DNA]</scope>
    <source>
        <strain evidence="3">ATCC 43766 / DSM 16922 / JCM 21250 / NBRC 16016 / NCTC 11634 / CL345/78</strain>
    </source>
</reference>
<evidence type="ECO:0000313" key="2">
    <source>
        <dbReference type="EMBL" id="ADX68209.1"/>
    </source>
</evidence>
<accession>F0NYS8</accession>
<feature type="transmembrane region" description="Helical" evidence="1">
    <location>
        <begin position="28"/>
        <end position="44"/>
    </location>
</feature>